<dbReference type="AlphaFoldDB" id="A0A9P7PXR8"/>
<reference evidence="1 2" key="1">
    <citation type="journal article" date="2020" name="bioRxiv">
        <title>Whole genome comparisons of ergot fungi reveals the divergence and evolution of species within the genus Claviceps are the result of varying mechanisms driving genome evolution and host range expansion.</title>
        <authorList>
            <person name="Wyka S.A."/>
            <person name="Mondo S.J."/>
            <person name="Liu M."/>
            <person name="Dettman J."/>
            <person name="Nalam V."/>
            <person name="Broders K.D."/>
        </authorList>
    </citation>
    <scope>NUCLEOTIDE SEQUENCE [LARGE SCALE GENOMIC DNA]</scope>
    <source>
        <strain evidence="1 2">LM576</strain>
    </source>
</reference>
<name>A0A9P7PXR8_9HYPO</name>
<dbReference type="EMBL" id="SRQM01000933">
    <property type="protein sequence ID" value="KAG6104703.1"/>
    <property type="molecule type" value="Genomic_DNA"/>
</dbReference>
<evidence type="ECO:0000313" key="1">
    <source>
        <dbReference type="EMBL" id="KAG6104703.1"/>
    </source>
</evidence>
<comment type="caution">
    <text evidence="1">The sequence shown here is derived from an EMBL/GenBank/DDBJ whole genome shotgun (WGS) entry which is preliminary data.</text>
</comment>
<proteinExistence type="predicted"/>
<organism evidence="1 2">
    <name type="scientific">Claviceps humidiphila</name>
    <dbReference type="NCBI Taxonomy" id="1294629"/>
    <lineage>
        <taxon>Eukaryota</taxon>
        <taxon>Fungi</taxon>
        <taxon>Dikarya</taxon>
        <taxon>Ascomycota</taxon>
        <taxon>Pezizomycotina</taxon>
        <taxon>Sordariomycetes</taxon>
        <taxon>Hypocreomycetidae</taxon>
        <taxon>Hypocreales</taxon>
        <taxon>Clavicipitaceae</taxon>
        <taxon>Claviceps</taxon>
    </lineage>
</organism>
<gene>
    <name evidence="1" type="ORF">E4U13_008260</name>
</gene>
<sequence>MTRKAREEESFAKIERQMGFDVDQQERARLTMLELTICSTINYDDKSFQIRKKDMNGIKFADAPWITPRPVAEVSIVFAEGCASKRLLVCAPPPLAGRLSVVLPTQGSKGQCYKKLSTMA</sequence>
<protein>
    <submittedName>
        <fullName evidence="1">Uncharacterized protein</fullName>
    </submittedName>
</protein>
<evidence type="ECO:0000313" key="2">
    <source>
        <dbReference type="Proteomes" id="UP000732380"/>
    </source>
</evidence>
<dbReference type="Proteomes" id="UP000732380">
    <property type="component" value="Unassembled WGS sequence"/>
</dbReference>
<keyword evidence="2" id="KW-1185">Reference proteome</keyword>
<accession>A0A9P7PXR8</accession>